<evidence type="ECO:0000256" key="5">
    <source>
        <dbReference type="ARBA" id="ARBA00022725"/>
    </source>
</evidence>
<evidence type="ECO:0000256" key="4">
    <source>
        <dbReference type="ARBA" id="ARBA00022692"/>
    </source>
</evidence>
<dbReference type="GO" id="GO:0005886">
    <property type="term" value="C:plasma membrane"/>
    <property type="evidence" value="ECO:0007669"/>
    <property type="project" value="UniProtKB-SubCell"/>
</dbReference>
<name>A0A1S5XXM7_HELME</name>
<keyword evidence="8 10" id="KW-0675">Receptor</keyword>
<protein>
    <recommendedName>
        <fullName evidence="10">Odorant receptor</fullName>
    </recommendedName>
</protein>
<keyword evidence="3 10" id="KW-0716">Sensory transduction</keyword>
<reference evidence="11" key="1">
    <citation type="journal article" date="2013" name="PLoS Genet.">
        <title>Female behaviour drives expression and evolution of gustatory receptors in butterflies.</title>
        <authorList>
            <person name="Briscoe A.D."/>
            <person name="Macias-Munoz A."/>
            <person name="Kozak K.M."/>
            <person name="Walters J.R."/>
            <person name="Yuan F."/>
            <person name="Jamie G.A."/>
            <person name="Martin S.H."/>
            <person name="Dasmahapatra K.K."/>
            <person name="Ferguson L.C."/>
            <person name="Mallet J."/>
            <person name="Jacquin-Joly E."/>
            <person name="Jiggins C.D."/>
        </authorList>
    </citation>
    <scope>NUCLEOTIDE SEQUENCE</scope>
</reference>
<sequence>MAVLKAISEQILHRDLFDFNLKYLTFVGLWPENWNRDKLFLYKIYEINLHFLSIMFIVLTGIGTYQYRDDITIAMTNLDKCLAAYNFAFKIFFFVLKREKLRALIVEIRSSSDKVNDDRKMLMGIYVIVITLVATILVGAFTLVAQLKMEMTIEAWMPFDQYENRSSLLMATQILAIGFVVPCLFRAYAIQGIVCSIIMYFCDQLEELQNGLSNLDYSEETDRFVREELKNIIKKHVRIMGYSKSFTSIFKEFFLIQNLAVTIELCLNALMVTVVSLQEKTLLASFLVYLGLALVNAYIFCYLGDELISQSTGIANAAYEIGWTSWPKDLQKDLLILIIAAQRPLTLSAGGMSIMCIQTYSQALYNAYSIFAVLNDVVE</sequence>
<feature type="transmembrane region" description="Helical" evidence="10">
    <location>
        <begin position="283"/>
        <end position="303"/>
    </location>
</feature>
<dbReference type="GO" id="GO:0005549">
    <property type="term" value="F:odorant binding"/>
    <property type="evidence" value="ECO:0007669"/>
    <property type="project" value="InterPro"/>
</dbReference>
<comment type="similarity">
    <text evidence="10">Belongs to the insect chemoreceptor superfamily. Heteromeric odorant receptor channel (TC 1.A.69) family.</text>
</comment>
<evidence type="ECO:0000256" key="10">
    <source>
        <dbReference type="RuleBase" id="RU351113"/>
    </source>
</evidence>
<proteinExistence type="evidence at transcript level"/>
<keyword evidence="4 10" id="KW-0812">Transmembrane</keyword>
<evidence type="ECO:0000256" key="1">
    <source>
        <dbReference type="ARBA" id="ARBA00004651"/>
    </source>
</evidence>
<feature type="transmembrane region" description="Helical" evidence="10">
    <location>
        <begin position="167"/>
        <end position="189"/>
    </location>
</feature>
<reference evidence="11" key="2">
    <citation type="submission" date="2016-12" db="EMBL/GenBank/DDBJ databases">
        <authorList>
            <person name="Song W.-J."/>
            <person name="Kurnit D.M."/>
        </authorList>
    </citation>
    <scope>NUCLEOTIDE SEQUENCE</scope>
</reference>
<keyword evidence="9 10" id="KW-0807">Transducer</keyword>
<keyword evidence="2" id="KW-1003">Cell membrane</keyword>
<evidence type="ECO:0000256" key="6">
    <source>
        <dbReference type="ARBA" id="ARBA00022989"/>
    </source>
</evidence>
<organism evidence="11">
    <name type="scientific">Heliconius melpomene rosina</name>
    <dbReference type="NCBI Taxonomy" id="171916"/>
    <lineage>
        <taxon>Eukaryota</taxon>
        <taxon>Metazoa</taxon>
        <taxon>Ecdysozoa</taxon>
        <taxon>Arthropoda</taxon>
        <taxon>Hexapoda</taxon>
        <taxon>Insecta</taxon>
        <taxon>Pterygota</taxon>
        <taxon>Neoptera</taxon>
        <taxon>Endopterygota</taxon>
        <taxon>Lepidoptera</taxon>
        <taxon>Glossata</taxon>
        <taxon>Ditrysia</taxon>
        <taxon>Papilionoidea</taxon>
        <taxon>Nymphalidae</taxon>
        <taxon>Heliconiinae</taxon>
        <taxon>Heliconiini</taxon>
        <taxon>Heliconius</taxon>
    </lineage>
</organism>
<feature type="transmembrane region" description="Helical" evidence="10">
    <location>
        <begin position="47"/>
        <end position="67"/>
    </location>
</feature>
<feature type="transmembrane region" description="Helical" evidence="10">
    <location>
        <begin position="73"/>
        <end position="96"/>
    </location>
</feature>
<comment type="caution">
    <text evidence="10">Lacks conserved residue(s) required for the propagation of feature annotation.</text>
</comment>
<gene>
    <name evidence="11" type="primary">OR18</name>
</gene>
<evidence type="ECO:0000256" key="7">
    <source>
        <dbReference type="ARBA" id="ARBA00023136"/>
    </source>
</evidence>
<evidence type="ECO:0000256" key="3">
    <source>
        <dbReference type="ARBA" id="ARBA00022606"/>
    </source>
</evidence>
<keyword evidence="6 10" id="KW-1133">Transmembrane helix</keyword>
<evidence type="ECO:0000256" key="8">
    <source>
        <dbReference type="ARBA" id="ARBA00023170"/>
    </source>
</evidence>
<dbReference type="AlphaFoldDB" id="A0A1S5XXM7"/>
<dbReference type="PANTHER" id="PTHR21137:SF35">
    <property type="entry name" value="ODORANT RECEPTOR 19A-RELATED"/>
    <property type="match status" value="1"/>
</dbReference>
<dbReference type="GO" id="GO:0004984">
    <property type="term" value="F:olfactory receptor activity"/>
    <property type="evidence" value="ECO:0007669"/>
    <property type="project" value="InterPro"/>
</dbReference>
<keyword evidence="5 10" id="KW-0552">Olfaction</keyword>
<evidence type="ECO:0000313" key="11">
    <source>
        <dbReference type="EMBL" id="AQQ73499.1"/>
    </source>
</evidence>
<keyword evidence="7 10" id="KW-0472">Membrane</keyword>
<feature type="transmembrane region" description="Helical" evidence="10">
    <location>
        <begin position="124"/>
        <end position="147"/>
    </location>
</feature>
<comment type="subcellular location">
    <subcellularLocation>
        <location evidence="1 10">Cell membrane</location>
        <topology evidence="1 10">Multi-pass membrane protein</topology>
    </subcellularLocation>
</comment>
<dbReference type="GO" id="GO:0007165">
    <property type="term" value="P:signal transduction"/>
    <property type="evidence" value="ECO:0007669"/>
    <property type="project" value="UniProtKB-KW"/>
</dbReference>
<dbReference type="Pfam" id="PF02949">
    <property type="entry name" value="7tm_6"/>
    <property type="match status" value="1"/>
</dbReference>
<feature type="transmembrane region" description="Helical" evidence="10">
    <location>
        <begin position="253"/>
        <end position="277"/>
    </location>
</feature>
<dbReference type="PANTHER" id="PTHR21137">
    <property type="entry name" value="ODORANT RECEPTOR"/>
    <property type="match status" value="1"/>
</dbReference>
<dbReference type="EMBL" id="KY399268">
    <property type="protein sequence ID" value="AQQ73499.1"/>
    <property type="molecule type" value="mRNA"/>
</dbReference>
<evidence type="ECO:0000256" key="2">
    <source>
        <dbReference type="ARBA" id="ARBA00022475"/>
    </source>
</evidence>
<accession>A0A1S5XXM7</accession>
<dbReference type="InterPro" id="IPR004117">
    <property type="entry name" value="7tm6_olfct_rcpt"/>
</dbReference>
<evidence type="ECO:0000256" key="9">
    <source>
        <dbReference type="ARBA" id="ARBA00023224"/>
    </source>
</evidence>